<evidence type="ECO:0000313" key="2">
    <source>
        <dbReference type="EMBL" id="KAF5930829.1"/>
    </source>
</evidence>
<dbReference type="EMBL" id="JACBKZ010000015">
    <property type="protein sequence ID" value="KAF5930829.1"/>
    <property type="molecule type" value="Genomic_DNA"/>
</dbReference>
<organism evidence="2 3">
    <name type="scientific">Camellia sinensis</name>
    <name type="common">Tea plant</name>
    <name type="synonym">Thea sinensis</name>
    <dbReference type="NCBI Taxonomy" id="4442"/>
    <lineage>
        <taxon>Eukaryota</taxon>
        <taxon>Viridiplantae</taxon>
        <taxon>Streptophyta</taxon>
        <taxon>Embryophyta</taxon>
        <taxon>Tracheophyta</taxon>
        <taxon>Spermatophyta</taxon>
        <taxon>Magnoliopsida</taxon>
        <taxon>eudicotyledons</taxon>
        <taxon>Gunneridae</taxon>
        <taxon>Pentapetalae</taxon>
        <taxon>asterids</taxon>
        <taxon>Ericales</taxon>
        <taxon>Theaceae</taxon>
        <taxon>Camellia</taxon>
    </lineage>
</organism>
<comment type="caution">
    <text evidence="2">The sequence shown here is derived from an EMBL/GenBank/DDBJ whole genome shotgun (WGS) entry which is preliminary data.</text>
</comment>
<name>A0A7J7FRG2_CAMSI</name>
<evidence type="ECO:0000313" key="3">
    <source>
        <dbReference type="Proteomes" id="UP000593564"/>
    </source>
</evidence>
<gene>
    <name evidence="2" type="ORF">HYC85_031702</name>
</gene>
<protein>
    <submittedName>
        <fullName evidence="2">Uncharacterized protein</fullName>
    </submittedName>
</protein>
<dbReference type="Proteomes" id="UP000593564">
    <property type="component" value="Unassembled WGS sequence"/>
</dbReference>
<evidence type="ECO:0000256" key="1">
    <source>
        <dbReference type="SAM" id="MobiDB-lite"/>
    </source>
</evidence>
<sequence length="84" mass="9881">MRKSRKKKKRKKQTNQQPDTTPRAGILMQSRHLILLRQQKVLWKHGLDITLVVASDKPKNILKKNIGTTEFGLQRIPCMFSWEN</sequence>
<reference evidence="2 3" key="2">
    <citation type="submission" date="2020-07" db="EMBL/GenBank/DDBJ databases">
        <title>Genome assembly of wild tea tree DASZ reveals pedigree and selection history of tea varieties.</title>
        <authorList>
            <person name="Zhang W."/>
        </authorList>
    </citation>
    <scope>NUCLEOTIDE SEQUENCE [LARGE SCALE GENOMIC DNA]</scope>
    <source>
        <strain evidence="3">cv. G240</strain>
        <tissue evidence="2">Leaf</tissue>
    </source>
</reference>
<feature type="region of interest" description="Disordered" evidence="1">
    <location>
        <begin position="1"/>
        <end position="24"/>
    </location>
</feature>
<feature type="compositionally biased region" description="Basic residues" evidence="1">
    <location>
        <begin position="1"/>
        <end position="13"/>
    </location>
</feature>
<accession>A0A7J7FRG2</accession>
<keyword evidence="3" id="KW-1185">Reference proteome</keyword>
<proteinExistence type="predicted"/>
<reference evidence="3" key="1">
    <citation type="journal article" date="2020" name="Nat. Commun.">
        <title>Genome assembly of wild tea tree DASZ reveals pedigree and selection history of tea varieties.</title>
        <authorList>
            <person name="Zhang W."/>
            <person name="Zhang Y."/>
            <person name="Qiu H."/>
            <person name="Guo Y."/>
            <person name="Wan H."/>
            <person name="Zhang X."/>
            <person name="Scossa F."/>
            <person name="Alseekh S."/>
            <person name="Zhang Q."/>
            <person name="Wang P."/>
            <person name="Xu L."/>
            <person name="Schmidt M.H."/>
            <person name="Jia X."/>
            <person name="Li D."/>
            <person name="Zhu A."/>
            <person name="Guo F."/>
            <person name="Chen W."/>
            <person name="Ni D."/>
            <person name="Usadel B."/>
            <person name="Fernie A.R."/>
            <person name="Wen W."/>
        </authorList>
    </citation>
    <scope>NUCLEOTIDE SEQUENCE [LARGE SCALE GENOMIC DNA]</scope>
    <source>
        <strain evidence="3">cv. G240</strain>
    </source>
</reference>
<dbReference type="AlphaFoldDB" id="A0A7J7FRG2"/>